<evidence type="ECO:0000256" key="5">
    <source>
        <dbReference type="ARBA" id="ARBA00022723"/>
    </source>
</evidence>
<dbReference type="NCBIfam" id="TIGR01494">
    <property type="entry name" value="ATPase_P-type"/>
    <property type="match status" value="2"/>
</dbReference>
<keyword evidence="3" id="KW-0597">Phosphoprotein</keyword>
<dbReference type="InterPro" id="IPR047819">
    <property type="entry name" value="P5A-ATPase_N"/>
</dbReference>
<feature type="transmembrane region" description="Helical" evidence="13">
    <location>
        <begin position="1941"/>
        <end position="1963"/>
    </location>
</feature>
<reference evidence="21 22" key="1">
    <citation type="submission" date="2017-03" db="EMBL/GenBank/DDBJ databases">
        <title>Genomes of endolithic fungi from Antarctica.</title>
        <authorList>
            <person name="Coleine C."/>
            <person name="Masonjones S."/>
            <person name="Stajich J.E."/>
        </authorList>
    </citation>
    <scope>NUCLEOTIDE SEQUENCE [LARGE SCALE GENOMIC DNA]</scope>
    <source>
        <strain evidence="21 22">CCFEE 5311</strain>
    </source>
</reference>
<feature type="transmembrane region" description="Helical" evidence="13">
    <location>
        <begin position="1147"/>
        <end position="1167"/>
    </location>
</feature>
<evidence type="ECO:0000313" key="21">
    <source>
        <dbReference type="EMBL" id="TKA29964.1"/>
    </source>
</evidence>
<dbReference type="GO" id="GO:0005524">
    <property type="term" value="F:ATP binding"/>
    <property type="evidence" value="ECO:0007669"/>
    <property type="project" value="UniProtKB-UniRule"/>
</dbReference>
<feature type="transmembrane region" description="Helical" evidence="13">
    <location>
        <begin position="1331"/>
        <end position="1355"/>
    </location>
</feature>
<keyword evidence="9 13" id="KW-1278">Translocase</keyword>
<dbReference type="GO" id="GO:0006874">
    <property type="term" value="P:intracellular calcium ion homeostasis"/>
    <property type="evidence" value="ECO:0007669"/>
    <property type="project" value="TreeGrafter"/>
</dbReference>
<feature type="transmembrane region" description="Helical" evidence="13">
    <location>
        <begin position="2018"/>
        <end position="2035"/>
    </location>
</feature>
<dbReference type="SUPFAM" id="SSF81660">
    <property type="entry name" value="Metal cation-transporting ATPase, ATP-binding domain N"/>
    <property type="match status" value="1"/>
</dbReference>
<evidence type="ECO:0000256" key="8">
    <source>
        <dbReference type="ARBA" id="ARBA00022842"/>
    </source>
</evidence>
<dbReference type="PANTHER" id="PTHR45630">
    <property type="entry name" value="CATION-TRANSPORTING ATPASE-RELATED"/>
    <property type="match status" value="1"/>
</dbReference>
<keyword evidence="11 13" id="KW-0472">Membrane</keyword>
<dbReference type="InterPro" id="IPR036412">
    <property type="entry name" value="HAD-like_sf"/>
</dbReference>
<feature type="chain" id="PRO_5020586525" description="Cation-transporting ATPase" evidence="15">
    <location>
        <begin position="21"/>
        <end position="2111"/>
    </location>
</feature>
<dbReference type="Gene3D" id="2.70.150.10">
    <property type="entry name" value="Calcium-transporting ATPase, cytoplasmic transduction domain A"/>
    <property type="match status" value="1"/>
</dbReference>
<dbReference type="GO" id="GO:0016887">
    <property type="term" value="F:ATP hydrolysis activity"/>
    <property type="evidence" value="ECO:0007669"/>
    <property type="project" value="InterPro"/>
</dbReference>
<dbReference type="InterPro" id="IPR012341">
    <property type="entry name" value="6hp_glycosidase-like_sf"/>
</dbReference>
<dbReference type="Gene3D" id="2.60.420.10">
    <property type="entry name" value="Maltose phosphorylase, domain 3"/>
    <property type="match status" value="1"/>
</dbReference>
<feature type="region of interest" description="Disordered" evidence="14">
    <location>
        <begin position="736"/>
        <end position="758"/>
    </location>
</feature>
<dbReference type="Gene3D" id="3.40.50.1000">
    <property type="entry name" value="HAD superfamily/HAD-like"/>
    <property type="match status" value="1"/>
</dbReference>
<comment type="subcellular location">
    <subcellularLocation>
        <location evidence="1 13">Membrane</location>
        <topology evidence="1 13">Multi-pass membrane protein</topology>
    </subcellularLocation>
</comment>
<dbReference type="SFLD" id="SFLDS00003">
    <property type="entry name" value="Haloacid_Dehalogenase"/>
    <property type="match status" value="1"/>
</dbReference>
<dbReference type="InterPro" id="IPR004014">
    <property type="entry name" value="ATPase_P-typ_cation-transptr_N"/>
</dbReference>
<feature type="signal peptide" evidence="15">
    <location>
        <begin position="1"/>
        <end position="20"/>
    </location>
</feature>
<dbReference type="GO" id="GO:0005975">
    <property type="term" value="P:carbohydrate metabolic process"/>
    <property type="evidence" value="ECO:0007669"/>
    <property type="project" value="InterPro"/>
</dbReference>
<feature type="transmembrane region" description="Helical" evidence="13">
    <location>
        <begin position="1901"/>
        <end position="1920"/>
    </location>
</feature>
<evidence type="ECO:0000259" key="19">
    <source>
        <dbReference type="Pfam" id="PF17389"/>
    </source>
</evidence>
<feature type="transmembrane region" description="Helical" evidence="13">
    <location>
        <begin position="2055"/>
        <end position="2073"/>
    </location>
</feature>
<keyword evidence="6 13" id="KW-0547">Nucleotide-binding</keyword>
<feature type="transmembrane region" description="Helical" evidence="13">
    <location>
        <begin position="1122"/>
        <end position="1141"/>
    </location>
</feature>
<dbReference type="GO" id="GO:0015662">
    <property type="term" value="F:P-type ion transporter activity"/>
    <property type="evidence" value="ECO:0007669"/>
    <property type="project" value="InterPro"/>
</dbReference>
<evidence type="ECO:0000256" key="3">
    <source>
        <dbReference type="ARBA" id="ARBA00022553"/>
    </source>
</evidence>
<feature type="domain" description="P-type ATPase A" evidence="16">
    <location>
        <begin position="1187"/>
        <end position="1314"/>
    </location>
</feature>
<dbReference type="InterPro" id="IPR023214">
    <property type="entry name" value="HAD_sf"/>
</dbReference>
<organism evidence="21 22">
    <name type="scientific">Friedmanniomyces endolithicus</name>
    <dbReference type="NCBI Taxonomy" id="329885"/>
    <lineage>
        <taxon>Eukaryota</taxon>
        <taxon>Fungi</taxon>
        <taxon>Dikarya</taxon>
        <taxon>Ascomycota</taxon>
        <taxon>Pezizomycotina</taxon>
        <taxon>Dothideomycetes</taxon>
        <taxon>Dothideomycetidae</taxon>
        <taxon>Mycosphaerellales</taxon>
        <taxon>Teratosphaeriaceae</taxon>
        <taxon>Friedmanniomyces</taxon>
    </lineage>
</organism>
<feature type="domain" description="Cation-transporting P-type ATPase N-terminal" evidence="17">
    <location>
        <begin position="1092"/>
        <end position="1142"/>
    </location>
</feature>
<feature type="domain" description="Alpha-L-rhamnosidase six-hairpin glycosidase" evidence="19">
    <location>
        <begin position="233"/>
        <end position="444"/>
    </location>
</feature>
<evidence type="ECO:0000256" key="13">
    <source>
        <dbReference type="RuleBase" id="RU362082"/>
    </source>
</evidence>
<comment type="catalytic activity">
    <reaction evidence="12 13">
        <text>ATP + H2O = ADP + phosphate + H(+)</text>
        <dbReference type="Rhea" id="RHEA:13065"/>
        <dbReference type="ChEBI" id="CHEBI:15377"/>
        <dbReference type="ChEBI" id="CHEBI:15378"/>
        <dbReference type="ChEBI" id="CHEBI:30616"/>
        <dbReference type="ChEBI" id="CHEBI:43474"/>
        <dbReference type="ChEBI" id="CHEBI:456216"/>
    </reaction>
</comment>
<dbReference type="GO" id="GO:0046872">
    <property type="term" value="F:metal ion binding"/>
    <property type="evidence" value="ECO:0007669"/>
    <property type="project" value="UniProtKB-UniRule"/>
</dbReference>
<comment type="caution">
    <text evidence="21">The sequence shown here is derived from an EMBL/GenBank/DDBJ whole genome shotgun (WGS) entry which is preliminary data.</text>
</comment>
<evidence type="ECO:0000256" key="4">
    <source>
        <dbReference type="ARBA" id="ARBA00022692"/>
    </source>
</evidence>
<dbReference type="InterPro" id="IPR023298">
    <property type="entry name" value="ATPase_P-typ_TM_dom_sf"/>
</dbReference>
<feature type="transmembrane region" description="Helical" evidence="13">
    <location>
        <begin position="1988"/>
        <end position="2006"/>
    </location>
</feature>
<evidence type="ECO:0000256" key="10">
    <source>
        <dbReference type="ARBA" id="ARBA00022989"/>
    </source>
</evidence>
<dbReference type="NCBIfam" id="TIGR01657">
    <property type="entry name" value="P-ATPase-V"/>
    <property type="match status" value="1"/>
</dbReference>
<dbReference type="SUPFAM" id="SSF81653">
    <property type="entry name" value="Calcium ATPase, transduction domain A"/>
    <property type="match status" value="1"/>
</dbReference>
<evidence type="ECO:0000259" key="20">
    <source>
        <dbReference type="Pfam" id="PF17390"/>
    </source>
</evidence>
<protein>
    <recommendedName>
        <fullName evidence="13">Cation-transporting ATPase</fullName>
        <ecNumber evidence="13">7.2.2.-</ecNumber>
    </recommendedName>
</protein>
<dbReference type="OrthoDB" id="48943at2759"/>
<keyword evidence="15" id="KW-0732">Signal</keyword>
<evidence type="ECO:0000256" key="6">
    <source>
        <dbReference type="ARBA" id="ARBA00022741"/>
    </source>
</evidence>
<dbReference type="InterPro" id="IPR008928">
    <property type="entry name" value="6-hairpin_glycosidase_sf"/>
</dbReference>
<evidence type="ECO:0000256" key="7">
    <source>
        <dbReference type="ARBA" id="ARBA00022840"/>
    </source>
</evidence>
<keyword evidence="7 13" id="KW-0067">ATP-binding</keyword>
<evidence type="ECO:0000256" key="12">
    <source>
        <dbReference type="ARBA" id="ARBA00049360"/>
    </source>
</evidence>
<evidence type="ECO:0000313" key="22">
    <source>
        <dbReference type="Proteomes" id="UP000310066"/>
    </source>
</evidence>
<dbReference type="PROSITE" id="PS00154">
    <property type="entry name" value="ATPASE_E1_E2"/>
    <property type="match status" value="1"/>
</dbReference>
<evidence type="ECO:0000259" key="16">
    <source>
        <dbReference type="Pfam" id="PF00122"/>
    </source>
</evidence>
<evidence type="ECO:0000256" key="15">
    <source>
        <dbReference type="SAM" id="SignalP"/>
    </source>
</evidence>
<sequence>MLSLLAGALAATSFLPAAAAIPYSEYILAPSQRVLTPVSVHRANGSVTNPSGLTIHGSGHTVLNSVSAITYDYGVNIGGLVSFTVGGVNGSNNFIGIGFSESSFWIAPDGSDATQNVGLDEILWYPVNKPGNYSVDNAHQRGGFRYLSLHHNSSGSVALSSVTTNFTAMPHYADDAMRDYTGYFHCNNEQLNRVWYAAAYTDQLCTIPSTSGNSLVDLLANDSSIPTFWYSNSTLTNGTSALVDGAKRDKLIWPGDFSISLPGVFLSTNDQYTLKLSVAQLFAEQNASTGQLRYAADTLHPGQPAGQFFTGLNQVYSYTYHMYNLLALNNYYIYSGDIDFLRQNWYRFNFGLNYSLTSVDSTGLAYVATNATADWLRVGMGAHNIEANSILAYTLTRAMTLAHAVGDTSQNARWQSYYDNIVSAANELLWDESAGLFTDNQTTTLHPQDGNSWAVISGVANSTRAATISSALHARWGPYGAPAPEAGTTISPFISGFELQAHYIAGQPQYANALMEYMWGDFMLDDPRMTNSTFNEGYDVSGALHYPAYADDARISHAHGWSTGPLLALTNYAAGLHVINSSTWLVQPQPGNLTNVEAGFTTAIGTFGATYSSGNGSTAYSFQAPPGTTGTVILSGISGSLRSSNGTMVPLVSGVAEHVAGGNWTLVASSGSTLGGNGGANGSYAGGSGSSPKPVPYTGGTAKKSASILALIAVACQSVAPQPTRHCLAVTMYSGSSTQVNSRPASQTRQSSMDDEGWQRRRNMYRRESNMSEASFMTDVEMAHDEVFSGPMSESVPTATSAFSHRRSRADSNASFAFYDDELDENFDSEDAFPEDDIPEEAVLDEEEEDEETERERERQGSVRSLGAEDTFVEPELDGFQDEESQSESRPSFASSRKSSGTSRTSRGSRSSRRSAEAPLLKRHTSNGSENSGLGGGGRTNQKIYILTEDMTIVVAGFKTSLFGFALYICLCVLTGGIGYLVLRWLPKWYVRVVGRMSPLGQCDWVVIENLWGEMILQDLSKKVFGHSLSAVFGYNEKTKFREYDEYDDPILDELRILDYRYIRFCYHPVKDKFVLGNTWKDPNWTDVAAVREGIDTEEAENRERIFGTNEIDIKQKTTGQLLLDEAFHPFYVFQIASLVLWSLDEYYYYAACIFLISAVSVTTTLVETKATMKRLRDISRFECDIRVLRGGFWRYVESSELVPGDVYEVTDPNLGQFPCDSLLLSGDCIVNESMLTGESVPVSKTPASDETLELLNLSSSSMHPDVAKHMLFSGTKIIRARRPQDDKSDEAAALALVVRTGFNTTKGALVRSILFPKPSGFKFYRDSFRYISVMASIAAVGFIASLINFIRLGLHPGLIIIRALDLITIVVPPALPATLTIGTNFALQRLKSKLIFCISPQRVNVGGKIDVMCFDKTGTLTEDGLDVLGVRVVSRPANRYSDLLTDSSSLLPGGQYERDPTIDYNANKAILYTMATCHSLRIVDGEFIGDPLDLKMFEFTGWQFEEGSERPTGGEDDEDNSLTPSVARPPPGMEFDIDEEEHSPNSRRPIELGVLKSFEFVSQLRRASVIVRQFGEKSGDVYVKGAPEAMKDICKPESFPPDYDELLAYYTHRGFRVIACATKHIFKLNWLKVQKMKREEAESNLDFMGFIIFENKLKERSAEVIAELTEANIRTVMCTGDNILTAISVARECGVIDRSAHCFVPHFVEGDARTPLSKLVWESVDNPVYTLDEHTLQPLPPPAEHDSSLPYDVSNLRNYSVAVSGDVFRWVVDFASPKVLANLLVIGQVFARMSPDEKHELVEKLQSIDYCAGFCGDGANDCGALKAADVGISLSEAEASVAAPFTSRVFDISCVPEVIREGRAALVTSFSCFKYMSLYSAIQFTSVSFLYATASNLGDFQFLFIDLFLILPIAIFMGWSGPYPKLSKKRPTASLVSRKILTPLLGQIVLCIVTQLIGWLIVRQQPWYKPPVLDKGHSNSMNSENSTLFLLSCYQYILSAVVLSVGKPFRQSMAHNLPFVITLLVDLAITSYMLFDPAPWLYNLMQLTWMSQGFRIFVLTLGVGMFGVSYLAERQVFPRMAKWVGTFNQRYRGKAKKRKGYKVVLEEMRM</sequence>
<dbReference type="SFLD" id="SFLDF00027">
    <property type="entry name" value="p-type_atpase"/>
    <property type="match status" value="1"/>
</dbReference>
<dbReference type="FunFam" id="3.40.50.1000:FF:000068">
    <property type="entry name" value="Cation-transporting ATPase"/>
    <property type="match status" value="1"/>
</dbReference>
<feature type="transmembrane region" description="Helical" evidence="13">
    <location>
        <begin position="962"/>
        <end position="983"/>
    </location>
</feature>
<dbReference type="SFLD" id="SFLDG00002">
    <property type="entry name" value="C1.7:_P-type_atpase_like"/>
    <property type="match status" value="1"/>
</dbReference>
<keyword evidence="5 13" id="KW-0479">Metal-binding</keyword>
<feature type="compositionally biased region" description="Acidic residues" evidence="14">
    <location>
        <begin position="827"/>
        <end position="853"/>
    </location>
</feature>
<dbReference type="InterPro" id="IPR047821">
    <property type="entry name" value="P5B-type_ATPase"/>
</dbReference>
<evidence type="ECO:0000256" key="1">
    <source>
        <dbReference type="ARBA" id="ARBA00004141"/>
    </source>
</evidence>
<dbReference type="Gene3D" id="3.40.1110.10">
    <property type="entry name" value="Calcium-transporting ATPase, cytoplasmic domain N"/>
    <property type="match status" value="1"/>
</dbReference>
<feature type="domain" description="Alpha-L-rhamnosidase C-terminal" evidence="20">
    <location>
        <begin position="583"/>
        <end position="643"/>
    </location>
</feature>
<evidence type="ECO:0000256" key="14">
    <source>
        <dbReference type="SAM" id="MobiDB-lite"/>
    </source>
</evidence>
<dbReference type="Pfam" id="PF17390">
    <property type="entry name" value="Bac_rhamnosid_C"/>
    <property type="match status" value="1"/>
</dbReference>
<dbReference type="FunFam" id="3.40.1110.10:FF:000057">
    <property type="entry name" value="Cation-transporting ATPase"/>
    <property type="match status" value="1"/>
</dbReference>
<dbReference type="SUPFAM" id="SSF48208">
    <property type="entry name" value="Six-hairpin glycosidases"/>
    <property type="match status" value="1"/>
</dbReference>
<dbReference type="InterPro" id="IPR008250">
    <property type="entry name" value="ATPase_P-typ_transduc_dom_A_sf"/>
</dbReference>
<keyword evidence="4 13" id="KW-0812">Transmembrane</keyword>
<dbReference type="Proteomes" id="UP000310066">
    <property type="component" value="Unassembled WGS sequence"/>
</dbReference>
<keyword evidence="10 13" id="KW-1133">Transmembrane helix</keyword>
<dbReference type="GO" id="GO:0016020">
    <property type="term" value="C:membrane"/>
    <property type="evidence" value="ECO:0007669"/>
    <property type="project" value="UniProtKB-SubCell"/>
</dbReference>
<dbReference type="PANTHER" id="PTHR45630:SF8">
    <property type="entry name" value="CATION-TRANSPORTING ATPASE"/>
    <property type="match status" value="1"/>
</dbReference>
<dbReference type="Pfam" id="PF00122">
    <property type="entry name" value="E1-E2_ATPase"/>
    <property type="match status" value="1"/>
</dbReference>
<dbReference type="Gene3D" id="1.50.10.10">
    <property type="match status" value="1"/>
</dbReference>
<proteinExistence type="inferred from homology"/>
<dbReference type="EC" id="7.2.2.-" evidence="13"/>
<evidence type="ECO:0000256" key="2">
    <source>
        <dbReference type="ARBA" id="ARBA00006000"/>
    </source>
</evidence>
<feature type="domain" description="P5B-type ATPase N-terminal" evidence="18">
    <location>
        <begin position="949"/>
        <end position="1068"/>
    </location>
</feature>
<feature type="compositionally biased region" description="Polar residues" evidence="14">
    <location>
        <begin position="736"/>
        <end position="751"/>
    </location>
</feature>
<dbReference type="InterPro" id="IPR018303">
    <property type="entry name" value="ATPase_P-typ_P_site"/>
</dbReference>
<dbReference type="InterPro" id="IPR023299">
    <property type="entry name" value="ATPase_P-typ_cyto_dom_N"/>
</dbReference>
<dbReference type="InterPro" id="IPR035396">
    <property type="entry name" value="Bac_rhamnosid6H"/>
</dbReference>
<dbReference type="PRINTS" id="PR00119">
    <property type="entry name" value="CATATPASE"/>
</dbReference>
<evidence type="ECO:0000259" key="18">
    <source>
        <dbReference type="Pfam" id="PF12409"/>
    </source>
</evidence>
<dbReference type="SUPFAM" id="SSF81665">
    <property type="entry name" value="Calcium ATPase, transmembrane domain M"/>
    <property type="match status" value="1"/>
</dbReference>
<feature type="compositionally biased region" description="Low complexity" evidence="14">
    <location>
        <begin position="888"/>
        <end position="909"/>
    </location>
</feature>
<feature type="compositionally biased region" description="Acidic residues" evidence="14">
    <location>
        <begin position="871"/>
        <end position="886"/>
    </location>
</feature>
<dbReference type="CDD" id="cd07542">
    <property type="entry name" value="P-type_ATPase_cation"/>
    <property type="match status" value="1"/>
</dbReference>
<dbReference type="GO" id="GO:0019829">
    <property type="term" value="F:ATPase-coupled monoatomic cation transmembrane transporter activity"/>
    <property type="evidence" value="ECO:0007669"/>
    <property type="project" value="UniProtKB-UniRule"/>
</dbReference>
<dbReference type="Pfam" id="PF17389">
    <property type="entry name" value="Bac_rhamnosid6H"/>
    <property type="match status" value="1"/>
</dbReference>
<keyword evidence="8 13" id="KW-0460">Magnesium</keyword>
<feature type="region of interest" description="Disordered" evidence="14">
    <location>
        <begin position="827"/>
        <end position="936"/>
    </location>
</feature>
<dbReference type="Pfam" id="PF00690">
    <property type="entry name" value="Cation_ATPase_N"/>
    <property type="match status" value="1"/>
</dbReference>
<dbReference type="FunFam" id="1.20.1110.10:FF:000032">
    <property type="entry name" value="Cation-transporting ATPase"/>
    <property type="match status" value="1"/>
</dbReference>
<dbReference type="EMBL" id="NAJP01000105">
    <property type="protein sequence ID" value="TKA29964.1"/>
    <property type="molecule type" value="Genomic_DNA"/>
</dbReference>
<dbReference type="FunFam" id="2.70.150.10:FF:000119">
    <property type="entry name" value="Cation-transporting ATPase"/>
    <property type="match status" value="1"/>
</dbReference>
<dbReference type="STRING" id="329885.A0A4U0U4Z5"/>
<dbReference type="InterPro" id="IPR059000">
    <property type="entry name" value="ATPase_P-type_domA"/>
</dbReference>
<comment type="similarity">
    <text evidence="2 13">Belongs to the cation transport ATPase (P-type) (TC 3.A.3) family. Type V subfamily.</text>
</comment>
<accession>A0A4U0U4Z5</accession>
<dbReference type="Pfam" id="PF12409">
    <property type="entry name" value="P5-ATPase"/>
    <property type="match status" value="1"/>
</dbReference>
<gene>
    <name evidence="21" type="ORF">B0A54_15517</name>
</gene>
<dbReference type="InterPro" id="IPR001757">
    <property type="entry name" value="P_typ_ATPase"/>
</dbReference>
<dbReference type="InterPro" id="IPR006544">
    <property type="entry name" value="P-type_TPase_V"/>
</dbReference>
<dbReference type="SUPFAM" id="SSF56784">
    <property type="entry name" value="HAD-like"/>
    <property type="match status" value="1"/>
</dbReference>
<evidence type="ECO:0000256" key="9">
    <source>
        <dbReference type="ARBA" id="ARBA00022967"/>
    </source>
</evidence>
<name>A0A4U0U4Z5_9PEZI</name>
<dbReference type="InterPro" id="IPR044492">
    <property type="entry name" value="P_typ_ATPase_HD_dom"/>
</dbReference>
<evidence type="ECO:0000259" key="17">
    <source>
        <dbReference type="Pfam" id="PF00690"/>
    </source>
</evidence>
<dbReference type="InterPro" id="IPR035398">
    <property type="entry name" value="Bac_rhamnosid_C"/>
</dbReference>
<evidence type="ECO:0000256" key="11">
    <source>
        <dbReference type="ARBA" id="ARBA00023136"/>
    </source>
</evidence>
<feature type="region of interest" description="Disordered" evidence="14">
    <location>
        <begin position="1507"/>
        <end position="1549"/>
    </location>
</feature>